<keyword evidence="4 8" id="KW-0812">Transmembrane</keyword>
<dbReference type="OrthoDB" id="10021397at2759"/>
<keyword evidence="7" id="KW-0325">Glycoprotein</keyword>
<evidence type="ECO:0000256" key="4">
    <source>
        <dbReference type="ARBA" id="ARBA00022692"/>
    </source>
</evidence>
<sequence length="554" mass="59684">MMTDSYGWRFWAIIGALAITSLLSALDISVISTALPTIVHDLGSGGPAFAWVANAYFLTSTAFQPLFGQTANIFGRRILTIISVFLFALGSAVSGSASSMGVLIFGRAIQGVGGGGVNVMIQIVVGDLVPLRDRSKFMGIIFSTFTIALSIGPVVGGALAEYASWRWIFYLNLPIAGLALVLLSLYLRLEHQKDSASNMLRRIDFAGNAILIPSVIAVLLALTWAGTEESWSSWRTILPLVLGVIGLIGFLALESTDLIREPTVPIRSFSNRTSLPTFALAFIHSILTYWLSYYLPVYFQAVLEATPTQSGINLLPSAVVSMVFAIAAGIGLSALNRFKPFMFASFSLLAISYGALTRLDQNSTTAYWVGWQIVAAAGIGTLMTVTLPAIQAPLDESDQATTSATWSFVRSFGGIWGVAIPTAIFNSQVNNLLDRVSDAATRDALQNGGAYSLATKDFMQSLNSQTTLKSEVLSVYIDSLKLVWQVAIGFGLLGFLVTFIVKGIPLREDLKTNFGIEKDENSLHSPPGTAESQVIMIKDIVETKSEVVETAERR</sequence>
<dbReference type="Gene3D" id="1.20.1250.20">
    <property type="entry name" value="MFS general substrate transporter like domains"/>
    <property type="match status" value="1"/>
</dbReference>
<evidence type="ECO:0000313" key="10">
    <source>
        <dbReference type="EMBL" id="KAJ4386027.1"/>
    </source>
</evidence>
<reference evidence="10" key="1">
    <citation type="submission" date="2022-10" db="EMBL/GenBank/DDBJ databases">
        <title>Tapping the CABI collections for fungal endophytes: first genome assemblies for Collariella, Neodidymelliopsis, Ascochyta clinopodiicola, Didymella pomorum, Didymosphaeria variabile, Neocosmospora piperis and Neocucurbitaria cava.</title>
        <authorList>
            <person name="Hill R."/>
        </authorList>
    </citation>
    <scope>NUCLEOTIDE SEQUENCE</scope>
    <source>
        <strain evidence="10">IMI 355082</strain>
    </source>
</reference>
<feature type="transmembrane region" description="Helical" evidence="8">
    <location>
        <begin position="79"/>
        <end position="98"/>
    </location>
</feature>
<dbReference type="InterPro" id="IPR011701">
    <property type="entry name" value="MFS"/>
</dbReference>
<evidence type="ECO:0000256" key="6">
    <source>
        <dbReference type="ARBA" id="ARBA00023136"/>
    </source>
</evidence>
<feature type="transmembrane region" description="Helical" evidence="8">
    <location>
        <begin position="274"/>
        <end position="294"/>
    </location>
</feature>
<evidence type="ECO:0000259" key="9">
    <source>
        <dbReference type="PROSITE" id="PS50850"/>
    </source>
</evidence>
<dbReference type="Gene3D" id="1.20.1720.10">
    <property type="entry name" value="Multidrug resistance protein D"/>
    <property type="match status" value="1"/>
</dbReference>
<dbReference type="EMBL" id="JAPEVB010000006">
    <property type="protein sequence ID" value="KAJ4386027.1"/>
    <property type="molecule type" value="Genomic_DNA"/>
</dbReference>
<dbReference type="InterPro" id="IPR020846">
    <property type="entry name" value="MFS_dom"/>
</dbReference>
<protein>
    <recommendedName>
        <fullName evidence="9">Major facilitator superfamily (MFS) profile domain-containing protein</fullName>
    </recommendedName>
</protein>
<feature type="domain" description="Major facilitator superfamily (MFS) profile" evidence="9">
    <location>
        <begin position="13"/>
        <end position="506"/>
    </location>
</feature>
<feature type="transmembrane region" description="Helical" evidence="8">
    <location>
        <begin position="104"/>
        <end position="125"/>
    </location>
</feature>
<evidence type="ECO:0000256" key="5">
    <source>
        <dbReference type="ARBA" id="ARBA00022989"/>
    </source>
</evidence>
<evidence type="ECO:0000256" key="3">
    <source>
        <dbReference type="ARBA" id="ARBA00022448"/>
    </source>
</evidence>
<dbReference type="Pfam" id="PF07690">
    <property type="entry name" value="MFS_1"/>
    <property type="match status" value="1"/>
</dbReference>
<dbReference type="InterPro" id="IPR036259">
    <property type="entry name" value="MFS_trans_sf"/>
</dbReference>
<evidence type="ECO:0000256" key="1">
    <source>
        <dbReference type="ARBA" id="ARBA00004141"/>
    </source>
</evidence>
<evidence type="ECO:0000256" key="8">
    <source>
        <dbReference type="SAM" id="Phobius"/>
    </source>
</evidence>
<comment type="caution">
    <text evidence="10">The sequence shown here is derived from an EMBL/GenBank/DDBJ whole genome shotgun (WGS) entry which is preliminary data.</text>
</comment>
<dbReference type="AlphaFoldDB" id="A0A9W8YIZ8"/>
<keyword evidence="6 8" id="KW-0472">Membrane</keyword>
<gene>
    <name evidence="10" type="ORF">N0V93_008918</name>
</gene>
<comment type="similarity">
    <text evidence="2">Belongs to the major facilitator superfamily. TCR/Tet family.</text>
</comment>
<feature type="transmembrane region" description="Helical" evidence="8">
    <location>
        <begin position="167"/>
        <end position="187"/>
    </location>
</feature>
<keyword evidence="3" id="KW-0813">Transport</keyword>
<feature type="transmembrane region" description="Helical" evidence="8">
    <location>
        <begin position="137"/>
        <end position="155"/>
    </location>
</feature>
<proteinExistence type="inferred from homology"/>
<dbReference type="Proteomes" id="UP001140453">
    <property type="component" value="Unassembled WGS sequence"/>
</dbReference>
<feature type="transmembrane region" description="Helical" evidence="8">
    <location>
        <begin position="408"/>
        <end position="425"/>
    </location>
</feature>
<dbReference type="PROSITE" id="PS50850">
    <property type="entry name" value="MFS"/>
    <property type="match status" value="1"/>
</dbReference>
<feature type="transmembrane region" description="Helical" evidence="8">
    <location>
        <begin position="233"/>
        <end position="253"/>
    </location>
</feature>
<dbReference type="SUPFAM" id="SSF103473">
    <property type="entry name" value="MFS general substrate transporter"/>
    <property type="match status" value="1"/>
</dbReference>
<dbReference type="GO" id="GO:0005886">
    <property type="term" value="C:plasma membrane"/>
    <property type="evidence" value="ECO:0007669"/>
    <property type="project" value="TreeGrafter"/>
</dbReference>
<feature type="transmembrane region" description="Helical" evidence="8">
    <location>
        <begin position="208"/>
        <end position="227"/>
    </location>
</feature>
<dbReference type="PANTHER" id="PTHR23501:SF187">
    <property type="entry name" value="MAJOR FACILITATOR SUPERFAMILY (MFS) PROFILE DOMAIN-CONTAINING PROTEIN"/>
    <property type="match status" value="1"/>
</dbReference>
<dbReference type="PRINTS" id="PR01036">
    <property type="entry name" value="TCRTETB"/>
</dbReference>
<name>A0A9W8YIZ8_9PEZI</name>
<feature type="transmembrane region" description="Helical" evidence="8">
    <location>
        <begin position="365"/>
        <end position="387"/>
    </location>
</feature>
<evidence type="ECO:0000256" key="2">
    <source>
        <dbReference type="ARBA" id="ARBA00007520"/>
    </source>
</evidence>
<evidence type="ECO:0000313" key="11">
    <source>
        <dbReference type="Proteomes" id="UP001140453"/>
    </source>
</evidence>
<keyword evidence="11" id="KW-1185">Reference proteome</keyword>
<evidence type="ECO:0000256" key="7">
    <source>
        <dbReference type="ARBA" id="ARBA00023180"/>
    </source>
</evidence>
<accession>A0A9W8YIZ8</accession>
<keyword evidence="5 8" id="KW-1133">Transmembrane helix</keyword>
<organism evidence="10 11">
    <name type="scientific">Gnomoniopsis smithogilvyi</name>
    <dbReference type="NCBI Taxonomy" id="1191159"/>
    <lineage>
        <taxon>Eukaryota</taxon>
        <taxon>Fungi</taxon>
        <taxon>Dikarya</taxon>
        <taxon>Ascomycota</taxon>
        <taxon>Pezizomycotina</taxon>
        <taxon>Sordariomycetes</taxon>
        <taxon>Sordariomycetidae</taxon>
        <taxon>Diaporthales</taxon>
        <taxon>Gnomoniaceae</taxon>
        <taxon>Gnomoniopsis</taxon>
    </lineage>
</organism>
<feature type="transmembrane region" description="Helical" evidence="8">
    <location>
        <begin position="341"/>
        <end position="359"/>
    </location>
</feature>
<feature type="transmembrane region" description="Helical" evidence="8">
    <location>
        <begin position="49"/>
        <end position="67"/>
    </location>
</feature>
<feature type="transmembrane region" description="Helical" evidence="8">
    <location>
        <begin position="482"/>
        <end position="501"/>
    </location>
</feature>
<dbReference type="PANTHER" id="PTHR23501">
    <property type="entry name" value="MAJOR FACILITATOR SUPERFAMILY"/>
    <property type="match status" value="1"/>
</dbReference>
<dbReference type="FunFam" id="1.20.1250.20:FF:000484">
    <property type="entry name" value="MFS general substrate transporter"/>
    <property type="match status" value="1"/>
</dbReference>
<dbReference type="GO" id="GO:0022857">
    <property type="term" value="F:transmembrane transporter activity"/>
    <property type="evidence" value="ECO:0007669"/>
    <property type="project" value="InterPro"/>
</dbReference>
<comment type="subcellular location">
    <subcellularLocation>
        <location evidence="1">Membrane</location>
        <topology evidence="1">Multi-pass membrane protein</topology>
    </subcellularLocation>
</comment>
<feature type="transmembrane region" description="Helical" evidence="8">
    <location>
        <begin position="314"/>
        <end position="334"/>
    </location>
</feature>